<gene>
    <name evidence="1" type="ORF">GDL93_20655</name>
</gene>
<sequence length="156" mass="18292">MSDVNVKQKQSEDFWAEVMHRSKIQLSGMNIGIFHQWRATVGDREIHRLLSLMELLLSPDNHKFETVFFIKWINCRINGPLLFSSFRTSGRTLIRQGMKGEIYCIPVLYVIIRHLTDDAKSPVSSNQEKNWRIDFSQIGEHKTTYQKPGQHRDFVT</sequence>
<dbReference type="RefSeq" id="WP_023207606.1">
    <property type="nucleotide sequence ID" value="NZ_CP019193.1"/>
</dbReference>
<protein>
    <submittedName>
        <fullName evidence="1">Uncharacterized protein</fullName>
    </submittedName>
</protein>
<accession>A0A6W0P2S1</accession>
<comment type="caution">
    <text evidence="1">The sequence shown here is derived from an EMBL/GenBank/DDBJ whole genome shotgun (WGS) entry which is preliminary data.</text>
</comment>
<name>A0A6W0P2S1_SALRU</name>
<dbReference type="EMBL" id="DAAAMK010000022">
    <property type="protein sequence ID" value="HAA1127877.1"/>
    <property type="molecule type" value="Genomic_DNA"/>
</dbReference>
<reference evidence="1" key="1">
    <citation type="journal article" date="2018" name="Genome Biol.">
        <title>SKESA: strategic k-mer extension for scrupulous assemblies.</title>
        <authorList>
            <person name="Souvorov A."/>
            <person name="Agarwala R."/>
            <person name="Lipman D.J."/>
        </authorList>
    </citation>
    <scope>NUCLEOTIDE SEQUENCE</scope>
    <source>
        <strain evidence="1">ATCC 10717</strain>
    </source>
</reference>
<reference evidence="1" key="2">
    <citation type="submission" date="2019-10" db="EMBL/GenBank/DDBJ databases">
        <authorList>
            <consortium name="NCBI Pathogen Detection Project"/>
        </authorList>
    </citation>
    <scope>NUCLEOTIDE SEQUENCE</scope>
    <source>
        <strain evidence="1">ATCC 10717</strain>
    </source>
</reference>
<organism evidence="1">
    <name type="scientific">Salmonella enterica subsp. enterica serovar Rubislaw str. ATCC 10717</name>
    <dbReference type="NCBI Taxonomy" id="938143"/>
    <lineage>
        <taxon>Bacteria</taxon>
        <taxon>Pseudomonadati</taxon>
        <taxon>Pseudomonadota</taxon>
        <taxon>Gammaproteobacteria</taxon>
        <taxon>Enterobacterales</taxon>
        <taxon>Enterobacteriaceae</taxon>
        <taxon>Salmonella</taxon>
    </lineage>
</organism>
<dbReference type="AlphaFoldDB" id="A0A6W0P2S1"/>
<proteinExistence type="predicted"/>
<evidence type="ECO:0000313" key="1">
    <source>
        <dbReference type="EMBL" id="HAA1127877.1"/>
    </source>
</evidence>